<dbReference type="Proteomes" id="UP000735302">
    <property type="component" value="Unassembled WGS sequence"/>
</dbReference>
<organism evidence="2 3">
    <name type="scientific">Plakobranchus ocellatus</name>
    <dbReference type="NCBI Taxonomy" id="259542"/>
    <lineage>
        <taxon>Eukaryota</taxon>
        <taxon>Metazoa</taxon>
        <taxon>Spiralia</taxon>
        <taxon>Lophotrochozoa</taxon>
        <taxon>Mollusca</taxon>
        <taxon>Gastropoda</taxon>
        <taxon>Heterobranchia</taxon>
        <taxon>Euthyneura</taxon>
        <taxon>Panpulmonata</taxon>
        <taxon>Sacoglossa</taxon>
        <taxon>Placobranchoidea</taxon>
        <taxon>Plakobranchidae</taxon>
        <taxon>Plakobranchus</taxon>
    </lineage>
</organism>
<comment type="caution">
    <text evidence="2">The sequence shown here is derived from an EMBL/GenBank/DDBJ whole genome shotgun (WGS) entry which is preliminary data.</text>
</comment>
<name>A0AAV4D2P7_9GAST</name>
<evidence type="ECO:0000313" key="2">
    <source>
        <dbReference type="EMBL" id="GFO38318.1"/>
    </source>
</evidence>
<dbReference type="AlphaFoldDB" id="A0AAV4D2P7"/>
<feature type="region of interest" description="Disordered" evidence="1">
    <location>
        <begin position="14"/>
        <end position="88"/>
    </location>
</feature>
<keyword evidence="3" id="KW-1185">Reference proteome</keyword>
<reference evidence="2 3" key="1">
    <citation type="journal article" date="2021" name="Elife">
        <title>Chloroplast acquisition without the gene transfer in kleptoplastic sea slugs, Plakobranchus ocellatus.</title>
        <authorList>
            <person name="Maeda T."/>
            <person name="Takahashi S."/>
            <person name="Yoshida T."/>
            <person name="Shimamura S."/>
            <person name="Takaki Y."/>
            <person name="Nagai Y."/>
            <person name="Toyoda A."/>
            <person name="Suzuki Y."/>
            <person name="Arimoto A."/>
            <person name="Ishii H."/>
            <person name="Satoh N."/>
            <person name="Nishiyama T."/>
            <person name="Hasebe M."/>
            <person name="Maruyama T."/>
            <person name="Minagawa J."/>
            <person name="Obokata J."/>
            <person name="Shigenobu S."/>
        </authorList>
    </citation>
    <scope>NUCLEOTIDE SEQUENCE [LARGE SCALE GENOMIC DNA]</scope>
</reference>
<proteinExistence type="predicted"/>
<sequence>MLTAGLSAKLIQNEKSSKLSRRDKNRFHCRYRGTFGSTGQRPGTPRDRRYQPSQTNGVPKVAKLGLQRANSKTKKGQDASAKYSDLKV</sequence>
<dbReference type="EMBL" id="BLXT01007309">
    <property type="protein sequence ID" value="GFO38318.1"/>
    <property type="molecule type" value="Genomic_DNA"/>
</dbReference>
<evidence type="ECO:0000313" key="3">
    <source>
        <dbReference type="Proteomes" id="UP000735302"/>
    </source>
</evidence>
<accession>A0AAV4D2P7</accession>
<evidence type="ECO:0000256" key="1">
    <source>
        <dbReference type="SAM" id="MobiDB-lite"/>
    </source>
</evidence>
<gene>
    <name evidence="2" type="ORF">PoB_006482300</name>
</gene>
<protein>
    <submittedName>
        <fullName evidence="2">Uncharacterized protein</fullName>
    </submittedName>
</protein>